<reference evidence="3" key="1">
    <citation type="journal article" date="2013" name="Genome Announc.">
        <title>Draft genome sequence of the ascomycete Phaeoacremonium aleophilum strain UCR-PA7, a causal agent of the esca disease complex in grapevines.</title>
        <authorList>
            <person name="Blanco-Ulate B."/>
            <person name="Rolshausen P."/>
            <person name="Cantu D."/>
        </authorList>
    </citation>
    <scope>NUCLEOTIDE SEQUENCE [LARGE SCALE GENOMIC DNA]</scope>
    <source>
        <strain evidence="3">UCR-PA7</strain>
    </source>
</reference>
<dbReference type="CDD" id="cd13426">
    <property type="entry name" value="Peptidase_G1"/>
    <property type="match status" value="1"/>
</dbReference>
<dbReference type="Pfam" id="PF01828">
    <property type="entry name" value="Peptidase_A4"/>
    <property type="match status" value="1"/>
</dbReference>
<dbReference type="HOGENOM" id="CLU_1797799_0_0_1"/>
<dbReference type="Proteomes" id="UP000014074">
    <property type="component" value="Unassembled WGS sequence"/>
</dbReference>
<accession>R8BIX3</accession>
<dbReference type="GO" id="GO:0006508">
    <property type="term" value="P:proteolysis"/>
    <property type="evidence" value="ECO:0007669"/>
    <property type="project" value="InterPro"/>
</dbReference>
<keyword evidence="3" id="KW-1185">Reference proteome</keyword>
<sequence>MDWSMDWYRWSIMQQYCPSGWHLSQVNPGDFISLNVSASSTTSGRIDIANLDQAYSTTITLSNGPTLCRVDAEWIVERPNSNIGLLPFARFDDIWFQSTVAKRSGGTDLGIDSAAMVYLGSTASNALCLAAEYDNADFYTWSQN</sequence>
<gene>
    <name evidence="2" type="ORF">UCRPA7_5228</name>
</gene>
<evidence type="ECO:0000256" key="1">
    <source>
        <dbReference type="PIRSR" id="PIRSR600250-50"/>
    </source>
</evidence>
<dbReference type="Gene3D" id="2.60.120.700">
    <property type="entry name" value="Peptidase G1"/>
    <property type="match status" value="1"/>
</dbReference>
<dbReference type="PANTHER" id="PTHR37536">
    <property type="entry name" value="PUTATIVE (AFU_ORTHOLOGUE AFUA_3G02970)-RELATED"/>
    <property type="match status" value="1"/>
</dbReference>
<dbReference type="KEGG" id="tmn:UCRPA7_5228"/>
<dbReference type="RefSeq" id="XP_007915966.1">
    <property type="nucleotide sequence ID" value="XM_007917775.1"/>
</dbReference>
<name>R8BIX3_PHAM7</name>
<dbReference type="InterPro" id="IPR000250">
    <property type="entry name" value="Peptidase_G1"/>
</dbReference>
<dbReference type="OrthoDB" id="2862635at2759"/>
<protein>
    <submittedName>
        <fullName evidence="2">Putative aspergillopepsin protein</fullName>
    </submittedName>
</protein>
<feature type="active site" description="Proton acceptor" evidence="1">
    <location>
        <position position="77"/>
    </location>
</feature>
<dbReference type="GO" id="GO:0070007">
    <property type="term" value="F:glutamic-type endopeptidase activity"/>
    <property type="evidence" value="ECO:0007669"/>
    <property type="project" value="InterPro"/>
</dbReference>
<dbReference type="AlphaFoldDB" id="R8BIX3"/>
<dbReference type="GeneID" id="19325760"/>
<evidence type="ECO:0000313" key="2">
    <source>
        <dbReference type="EMBL" id="EON99273.1"/>
    </source>
</evidence>
<organism evidence="2 3">
    <name type="scientific">Phaeoacremonium minimum (strain UCR-PA7)</name>
    <name type="common">Esca disease fungus</name>
    <name type="synonym">Togninia minima</name>
    <dbReference type="NCBI Taxonomy" id="1286976"/>
    <lineage>
        <taxon>Eukaryota</taxon>
        <taxon>Fungi</taxon>
        <taxon>Dikarya</taxon>
        <taxon>Ascomycota</taxon>
        <taxon>Pezizomycotina</taxon>
        <taxon>Sordariomycetes</taxon>
        <taxon>Sordariomycetidae</taxon>
        <taxon>Togniniales</taxon>
        <taxon>Togniniaceae</taxon>
        <taxon>Phaeoacremonium</taxon>
    </lineage>
</organism>
<dbReference type="SUPFAM" id="SSF49899">
    <property type="entry name" value="Concanavalin A-like lectins/glucanases"/>
    <property type="match status" value="1"/>
</dbReference>
<dbReference type="EMBL" id="KB933176">
    <property type="protein sequence ID" value="EON99273.1"/>
    <property type="molecule type" value="Genomic_DNA"/>
</dbReference>
<dbReference type="InterPro" id="IPR013320">
    <property type="entry name" value="ConA-like_dom_sf"/>
</dbReference>
<evidence type="ECO:0000313" key="3">
    <source>
        <dbReference type="Proteomes" id="UP000014074"/>
    </source>
</evidence>
<dbReference type="InterPro" id="IPR038656">
    <property type="entry name" value="Peptidase_G1_sf"/>
</dbReference>
<proteinExistence type="predicted"/>
<dbReference type="PANTHER" id="PTHR37536:SF1">
    <property type="entry name" value="ASPERGILLOPEPSIN, PUTAITVE (AFU_ORTHOLOGUE AFUA_7G01200)"/>
    <property type="match status" value="1"/>
</dbReference>